<keyword evidence="3" id="KW-1185">Reference proteome</keyword>
<evidence type="ECO:0000313" key="3">
    <source>
        <dbReference type="Proteomes" id="UP001501576"/>
    </source>
</evidence>
<gene>
    <name evidence="2" type="ORF">GCM10010390_65180</name>
</gene>
<proteinExistence type="predicted"/>
<dbReference type="Proteomes" id="UP001501576">
    <property type="component" value="Unassembled WGS sequence"/>
</dbReference>
<accession>A0ABP3NWN2</accession>
<evidence type="ECO:0000256" key="1">
    <source>
        <dbReference type="SAM" id="MobiDB-lite"/>
    </source>
</evidence>
<evidence type="ECO:0000313" key="2">
    <source>
        <dbReference type="EMBL" id="GAA0554079.1"/>
    </source>
</evidence>
<dbReference type="RefSeq" id="WP_346160788.1">
    <property type="nucleotide sequence ID" value="NZ_BAAABZ010000071.1"/>
</dbReference>
<comment type="caution">
    <text evidence="2">The sequence shown here is derived from an EMBL/GenBank/DDBJ whole genome shotgun (WGS) entry which is preliminary data.</text>
</comment>
<reference evidence="3" key="1">
    <citation type="journal article" date="2019" name="Int. J. Syst. Evol. Microbiol.">
        <title>The Global Catalogue of Microorganisms (GCM) 10K type strain sequencing project: providing services to taxonomists for standard genome sequencing and annotation.</title>
        <authorList>
            <consortium name="The Broad Institute Genomics Platform"/>
            <consortium name="The Broad Institute Genome Sequencing Center for Infectious Disease"/>
            <person name="Wu L."/>
            <person name="Ma J."/>
        </authorList>
    </citation>
    <scope>NUCLEOTIDE SEQUENCE [LARGE SCALE GENOMIC DNA]</scope>
    <source>
        <strain evidence="3">JCM 5052</strain>
    </source>
</reference>
<feature type="compositionally biased region" description="Acidic residues" evidence="1">
    <location>
        <begin position="80"/>
        <end position="101"/>
    </location>
</feature>
<sequence length="101" mass="10835">MSDPIQLTAGAITEIVLLGPNRPHTEPDERGCPDCSQPAYDSGCESPGCNGWGCPDCGTGCDLDFVTAEDGGQCSAYRDQEDDVDEYLDQDDEDSNDEDQP</sequence>
<feature type="region of interest" description="Disordered" evidence="1">
    <location>
        <begin position="76"/>
        <end position="101"/>
    </location>
</feature>
<name>A0ABP3NWN2_9ACTN</name>
<dbReference type="EMBL" id="BAAABZ010000071">
    <property type="protein sequence ID" value="GAA0554079.1"/>
    <property type="molecule type" value="Genomic_DNA"/>
</dbReference>
<organism evidence="2 3">
    <name type="scientific">Streptomyces mordarskii</name>
    <dbReference type="NCBI Taxonomy" id="1226758"/>
    <lineage>
        <taxon>Bacteria</taxon>
        <taxon>Bacillati</taxon>
        <taxon>Actinomycetota</taxon>
        <taxon>Actinomycetes</taxon>
        <taxon>Kitasatosporales</taxon>
        <taxon>Streptomycetaceae</taxon>
        <taxon>Streptomyces</taxon>
    </lineage>
</organism>
<protein>
    <submittedName>
        <fullName evidence="2">Uncharacterized protein</fullName>
    </submittedName>
</protein>